<dbReference type="OrthoDB" id="47276at2759"/>
<feature type="region of interest" description="Disordered" evidence="6">
    <location>
        <begin position="157"/>
        <end position="203"/>
    </location>
</feature>
<evidence type="ECO:0000256" key="2">
    <source>
        <dbReference type="ARBA" id="ARBA00023015"/>
    </source>
</evidence>
<feature type="compositionally biased region" description="Low complexity" evidence="6">
    <location>
        <begin position="29"/>
        <end position="51"/>
    </location>
</feature>
<organism evidence="7 8">
    <name type="scientific">Senna tora</name>
    <dbReference type="NCBI Taxonomy" id="362788"/>
    <lineage>
        <taxon>Eukaryota</taxon>
        <taxon>Viridiplantae</taxon>
        <taxon>Streptophyta</taxon>
        <taxon>Embryophyta</taxon>
        <taxon>Tracheophyta</taxon>
        <taxon>Spermatophyta</taxon>
        <taxon>Magnoliopsida</taxon>
        <taxon>eudicotyledons</taxon>
        <taxon>Gunneridae</taxon>
        <taxon>Pentapetalae</taxon>
        <taxon>rosids</taxon>
        <taxon>fabids</taxon>
        <taxon>Fabales</taxon>
        <taxon>Fabaceae</taxon>
        <taxon>Caesalpinioideae</taxon>
        <taxon>Cassia clade</taxon>
        <taxon>Senna</taxon>
    </lineage>
</organism>
<gene>
    <name evidence="7" type="ORF">G2W53_021809</name>
</gene>
<dbReference type="GO" id="GO:0005634">
    <property type="term" value="C:nucleus"/>
    <property type="evidence" value="ECO:0007669"/>
    <property type="project" value="UniProtKB-SubCell"/>
</dbReference>
<name>A0A834TKV7_9FABA</name>
<evidence type="ECO:0000256" key="5">
    <source>
        <dbReference type="PROSITE-ProRule" id="PRU01191"/>
    </source>
</evidence>
<keyword evidence="2" id="KW-0805">Transcription regulation</keyword>
<feature type="compositionally biased region" description="Polar residues" evidence="6">
    <location>
        <begin position="17"/>
        <end position="28"/>
    </location>
</feature>
<keyword evidence="4" id="KW-0539">Nucleus</keyword>
<dbReference type="InterPro" id="IPR005202">
    <property type="entry name" value="TF_GRAS"/>
</dbReference>
<dbReference type="Pfam" id="PF03514">
    <property type="entry name" value="GRAS"/>
    <property type="match status" value="1"/>
</dbReference>
<feature type="region of interest" description="Disordered" evidence="6">
    <location>
        <begin position="118"/>
        <end position="137"/>
    </location>
</feature>
<comment type="similarity">
    <text evidence="5">Belongs to the GRAS family.</text>
</comment>
<protein>
    <submittedName>
        <fullName evidence="7">Scarecrow-like protein 11</fullName>
    </submittedName>
</protein>
<feature type="region of interest" description="Disordered" evidence="6">
    <location>
        <begin position="16"/>
        <end position="53"/>
    </location>
</feature>
<proteinExistence type="inferred from homology"/>
<dbReference type="PROSITE" id="PS50985">
    <property type="entry name" value="GRAS"/>
    <property type="match status" value="1"/>
</dbReference>
<evidence type="ECO:0000256" key="4">
    <source>
        <dbReference type="ARBA" id="ARBA00023242"/>
    </source>
</evidence>
<keyword evidence="3" id="KW-0804">Transcription</keyword>
<feature type="region of interest" description="Leucine repeat II (LRII)" evidence="5">
    <location>
        <begin position="418"/>
        <end position="450"/>
    </location>
</feature>
<reference evidence="7" key="1">
    <citation type="submission" date="2020-09" db="EMBL/GenBank/DDBJ databases">
        <title>Genome-Enabled Discovery of Anthraquinone Biosynthesis in Senna tora.</title>
        <authorList>
            <person name="Kang S.-H."/>
            <person name="Pandey R.P."/>
            <person name="Lee C.-M."/>
            <person name="Sim J.-S."/>
            <person name="Jeong J.-T."/>
            <person name="Choi B.-S."/>
            <person name="Jung M."/>
            <person name="Ginzburg D."/>
            <person name="Zhao K."/>
            <person name="Won S.Y."/>
            <person name="Oh T.-J."/>
            <person name="Yu Y."/>
            <person name="Kim N.-H."/>
            <person name="Lee O.R."/>
            <person name="Lee T.-H."/>
            <person name="Bashyal P."/>
            <person name="Kim T.-S."/>
            <person name="Lee W.-H."/>
            <person name="Kawkins C."/>
            <person name="Kim C.-K."/>
            <person name="Kim J.S."/>
            <person name="Ahn B.O."/>
            <person name="Rhee S.Y."/>
            <person name="Sohng J.K."/>
        </authorList>
    </citation>
    <scope>NUCLEOTIDE SEQUENCE</scope>
    <source>
        <tissue evidence="7">Leaf</tissue>
    </source>
</reference>
<keyword evidence="8" id="KW-1185">Reference proteome</keyword>
<comment type="caution">
    <text evidence="5">Lacks conserved residue(s) required for the propagation of feature annotation.</text>
</comment>
<dbReference type="PANTHER" id="PTHR31636">
    <property type="entry name" value="OSJNBA0084A10.13 PROTEIN-RELATED"/>
    <property type="match status" value="1"/>
</dbReference>
<feature type="compositionally biased region" description="Acidic residues" evidence="6">
    <location>
        <begin position="175"/>
        <end position="185"/>
    </location>
</feature>
<comment type="caution">
    <text evidence="7">The sequence shown here is derived from an EMBL/GenBank/DDBJ whole genome shotgun (WGS) entry which is preliminary data.</text>
</comment>
<evidence type="ECO:0000313" key="7">
    <source>
        <dbReference type="EMBL" id="KAF7823665.1"/>
    </source>
</evidence>
<feature type="short sequence motif" description="VHIID" evidence="5">
    <location>
        <begin position="368"/>
        <end position="372"/>
    </location>
</feature>
<feature type="region of interest" description="SAW" evidence="5">
    <location>
        <begin position="559"/>
        <end position="641"/>
    </location>
</feature>
<dbReference type="EMBL" id="JAAIUW010000007">
    <property type="protein sequence ID" value="KAF7823665.1"/>
    <property type="molecule type" value="Genomic_DNA"/>
</dbReference>
<sequence>MFPKDNGFMIFDDKSIDSSSLLPTDSDQSATTFSESPSSSGTTSSHGGESTEINKYSNPILRYISDILMDEEDDLQHKPCMMMQDCLASALQAAEKSFYDVLAPTNSLEQHNYAAYTTPSFDSNSSTSTYSSTYHSSCESPEVASDPFIAAATQAASSYFQPSGSREKRSHKLDDDDDDDTANEEDQGRGSKLSAPPMNSDDSELSEVFDEVLICLGGPNQFTSTSSQNGKFKLNVGKANSSKRRANKGIAIDLWTLLTQCAQAVANYDQRNANDLLKNIRQHSSPYGDGLQRLAHYFANGLETRLAASGTPSYSMSLDSINGATSADMLKAFKLYITVSPFQRISNFMANQMIMNEVVEDESSIPSLHIIDFGIYYGFQWPCLIHHLANRPGGPIKVRITGIDFPQPGFRPAERLEDTGRRLANYSKRFNVTFEYNYIVAQKWETIQVKDLKIDRSEITAVNCMYRMMNLPDETMGVDCPRDAVLKLIRKIRPNIFIHGISNGTYNAPFFVTRFKEALFHFSALFDMFEANNVVGNEDTYRVMFEKGIFGRDAINVIACEGAERVERPETYKQWQVRNQRAGFKQIHLEAERLSKAKEFVKKEYHKDFVVNEDGKWKASPIRNSLNCYRLKLLKSINKDSFHFRKIRAENSNKQSRLDPICAKAQQGDEALVSTSLPMNMEPEEGFNFLLGNGKGVVPFRTGKGNESQPNQVCVNQKVPFHGVFSPLDLFQYSTVHAHEFPRSLTDCSRRNTMSTFKANKPLHDFISRRIWAST</sequence>
<dbReference type="Proteomes" id="UP000634136">
    <property type="component" value="Unassembled WGS sequence"/>
</dbReference>
<evidence type="ECO:0000256" key="6">
    <source>
        <dbReference type="SAM" id="MobiDB-lite"/>
    </source>
</evidence>
<dbReference type="AlphaFoldDB" id="A0A834TKV7"/>
<evidence type="ECO:0000313" key="8">
    <source>
        <dbReference type="Proteomes" id="UP000634136"/>
    </source>
</evidence>
<accession>A0A834TKV7</accession>
<evidence type="ECO:0000256" key="1">
    <source>
        <dbReference type="ARBA" id="ARBA00004123"/>
    </source>
</evidence>
<evidence type="ECO:0000256" key="3">
    <source>
        <dbReference type="ARBA" id="ARBA00023163"/>
    </source>
</evidence>
<comment type="subcellular location">
    <subcellularLocation>
        <location evidence="1">Nucleus</location>
    </subcellularLocation>
</comment>